<proteinExistence type="predicted"/>
<dbReference type="Pfam" id="PF00856">
    <property type="entry name" value="SET"/>
    <property type="match status" value="1"/>
</dbReference>
<dbReference type="InterPro" id="IPR046341">
    <property type="entry name" value="SET_dom_sf"/>
</dbReference>
<dbReference type="SUPFAM" id="SSF82199">
    <property type="entry name" value="SET domain"/>
    <property type="match status" value="1"/>
</dbReference>
<accession>A0AAN6TDK9</accession>
<organism evidence="2 3">
    <name type="scientific">Canariomyces notabilis</name>
    <dbReference type="NCBI Taxonomy" id="2074819"/>
    <lineage>
        <taxon>Eukaryota</taxon>
        <taxon>Fungi</taxon>
        <taxon>Dikarya</taxon>
        <taxon>Ascomycota</taxon>
        <taxon>Pezizomycotina</taxon>
        <taxon>Sordariomycetes</taxon>
        <taxon>Sordariomycetidae</taxon>
        <taxon>Sordariales</taxon>
        <taxon>Chaetomiaceae</taxon>
        <taxon>Canariomyces</taxon>
    </lineage>
</organism>
<dbReference type="EMBL" id="MU853342">
    <property type="protein sequence ID" value="KAK4112466.1"/>
    <property type="molecule type" value="Genomic_DNA"/>
</dbReference>
<evidence type="ECO:0000259" key="1">
    <source>
        <dbReference type="PROSITE" id="PS50280"/>
    </source>
</evidence>
<name>A0AAN6TDK9_9PEZI</name>
<dbReference type="RefSeq" id="XP_064670036.1">
    <property type="nucleotide sequence ID" value="XM_064815173.1"/>
</dbReference>
<reference evidence="2" key="2">
    <citation type="submission" date="2023-05" db="EMBL/GenBank/DDBJ databases">
        <authorList>
            <consortium name="Lawrence Berkeley National Laboratory"/>
            <person name="Steindorff A."/>
            <person name="Hensen N."/>
            <person name="Bonometti L."/>
            <person name="Westerberg I."/>
            <person name="Brannstrom I.O."/>
            <person name="Guillou S."/>
            <person name="Cros-Aarteil S."/>
            <person name="Calhoun S."/>
            <person name="Haridas S."/>
            <person name="Kuo A."/>
            <person name="Mondo S."/>
            <person name="Pangilinan J."/>
            <person name="Riley R."/>
            <person name="Labutti K."/>
            <person name="Andreopoulos B."/>
            <person name="Lipzen A."/>
            <person name="Chen C."/>
            <person name="Yanf M."/>
            <person name="Daum C."/>
            <person name="Ng V."/>
            <person name="Clum A."/>
            <person name="Ohm R."/>
            <person name="Martin F."/>
            <person name="Silar P."/>
            <person name="Natvig D."/>
            <person name="Lalanne C."/>
            <person name="Gautier V."/>
            <person name="Ament-Velasquez S.L."/>
            <person name="Kruys A."/>
            <person name="Hutchinson M.I."/>
            <person name="Powell A.J."/>
            <person name="Barry K."/>
            <person name="Miller A.N."/>
            <person name="Grigoriev I.V."/>
            <person name="Debuchy R."/>
            <person name="Gladieux P."/>
            <person name="Thoren M.H."/>
            <person name="Johannesson H."/>
        </authorList>
    </citation>
    <scope>NUCLEOTIDE SEQUENCE</scope>
    <source>
        <strain evidence="2">CBS 508.74</strain>
    </source>
</reference>
<dbReference type="PROSITE" id="PS50280">
    <property type="entry name" value="SET"/>
    <property type="match status" value="1"/>
</dbReference>
<dbReference type="GeneID" id="89939298"/>
<dbReference type="Proteomes" id="UP001302812">
    <property type="component" value="Unassembled WGS sequence"/>
</dbReference>
<feature type="domain" description="SET" evidence="1">
    <location>
        <begin position="1"/>
        <end position="108"/>
    </location>
</feature>
<dbReference type="SMART" id="SM00317">
    <property type="entry name" value="SET"/>
    <property type="match status" value="1"/>
</dbReference>
<dbReference type="AlphaFoldDB" id="A0AAN6TDK9"/>
<sequence length="135" mass="14847">MGFGVFIRPGCVLKKGEWIGEYLGELLPPTYPGADDSNYAFELPGFPAEGISGVVINAQRHGNWTRFVNSHCSPNVVAYPEQVGKVRIVAFRTVKRIVAGQQLFIAYGRQYFSGRGMLCSCNAQAQPHLPPEESD</sequence>
<reference evidence="2" key="1">
    <citation type="journal article" date="2023" name="Mol. Phylogenet. Evol.">
        <title>Genome-scale phylogeny and comparative genomics of the fungal order Sordariales.</title>
        <authorList>
            <person name="Hensen N."/>
            <person name="Bonometti L."/>
            <person name="Westerberg I."/>
            <person name="Brannstrom I.O."/>
            <person name="Guillou S."/>
            <person name="Cros-Aarteil S."/>
            <person name="Calhoun S."/>
            <person name="Haridas S."/>
            <person name="Kuo A."/>
            <person name="Mondo S."/>
            <person name="Pangilinan J."/>
            <person name="Riley R."/>
            <person name="LaButti K."/>
            <person name="Andreopoulos B."/>
            <person name="Lipzen A."/>
            <person name="Chen C."/>
            <person name="Yan M."/>
            <person name="Daum C."/>
            <person name="Ng V."/>
            <person name="Clum A."/>
            <person name="Steindorff A."/>
            <person name="Ohm R.A."/>
            <person name="Martin F."/>
            <person name="Silar P."/>
            <person name="Natvig D.O."/>
            <person name="Lalanne C."/>
            <person name="Gautier V."/>
            <person name="Ament-Velasquez S.L."/>
            <person name="Kruys A."/>
            <person name="Hutchinson M.I."/>
            <person name="Powell A.J."/>
            <person name="Barry K."/>
            <person name="Miller A.N."/>
            <person name="Grigoriev I.V."/>
            <person name="Debuchy R."/>
            <person name="Gladieux P."/>
            <person name="Hiltunen Thoren M."/>
            <person name="Johannesson H."/>
        </authorList>
    </citation>
    <scope>NUCLEOTIDE SEQUENCE</scope>
    <source>
        <strain evidence="2">CBS 508.74</strain>
    </source>
</reference>
<dbReference type="Gene3D" id="2.170.270.10">
    <property type="entry name" value="SET domain"/>
    <property type="match status" value="1"/>
</dbReference>
<comment type="caution">
    <text evidence="2">The sequence shown here is derived from an EMBL/GenBank/DDBJ whole genome shotgun (WGS) entry which is preliminary data.</text>
</comment>
<evidence type="ECO:0000313" key="2">
    <source>
        <dbReference type="EMBL" id="KAK4112466.1"/>
    </source>
</evidence>
<protein>
    <submittedName>
        <fullName evidence="2">SET domain-containing protein</fullName>
    </submittedName>
</protein>
<evidence type="ECO:0000313" key="3">
    <source>
        <dbReference type="Proteomes" id="UP001302812"/>
    </source>
</evidence>
<gene>
    <name evidence="2" type="ORF">N656DRAFT_779324</name>
</gene>
<dbReference type="InterPro" id="IPR001214">
    <property type="entry name" value="SET_dom"/>
</dbReference>
<keyword evidence="3" id="KW-1185">Reference proteome</keyword>